<organism evidence="8 9">
    <name type="scientific">Thiothrix eikelboomii</name>
    <dbReference type="NCBI Taxonomy" id="92487"/>
    <lineage>
        <taxon>Bacteria</taxon>
        <taxon>Pseudomonadati</taxon>
        <taxon>Pseudomonadota</taxon>
        <taxon>Gammaproteobacteria</taxon>
        <taxon>Thiotrichales</taxon>
        <taxon>Thiotrichaceae</taxon>
        <taxon>Thiothrix</taxon>
    </lineage>
</organism>
<dbReference type="Pfam" id="PF14559">
    <property type="entry name" value="TPR_19"/>
    <property type="match status" value="1"/>
</dbReference>
<evidence type="ECO:0000256" key="1">
    <source>
        <dbReference type="ARBA" id="ARBA00008987"/>
    </source>
</evidence>
<evidence type="ECO:0000256" key="6">
    <source>
        <dbReference type="NCBIfam" id="TIGR01068"/>
    </source>
</evidence>
<dbReference type="GO" id="GO:0015035">
    <property type="term" value="F:protein-disulfide reductase activity"/>
    <property type="evidence" value="ECO:0007669"/>
    <property type="project" value="UniProtKB-UniRule"/>
</dbReference>
<dbReference type="GO" id="GO:0005737">
    <property type="term" value="C:cytoplasm"/>
    <property type="evidence" value="ECO:0007669"/>
    <property type="project" value="TreeGrafter"/>
</dbReference>
<dbReference type="GO" id="GO:0006950">
    <property type="term" value="P:response to stress"/>
    <property type="evidence" value="ECO:0007669"/>
    <property type="project" value="UniProtKB-ARBA"/>
</dbReference>
<name>A0A1T4W8P9_9GAMM</name>
<dbReference type="PANTHER" id="PTHR45663:SF11">
    <property type="entry name" value="GEO12009P1"/>
    <property type="match status" value="1"/>
</dbReference>
<dbReference type="NCBIfam" id="TIGR01068">
    <property type="entry name" value="thioredoxin"/>
    <property type="match status" value="1"/>
</dbReference>
<dbReference type="AlphaFoldDB" id="A0A1T4W8P9"/>
<keyword evidence="9" id="KW-1185">Reference proteome</keyword>
<dbReference type="CDD" id="cd02956">
    <property type="entry name" value="ybbN"/>
    <property type="match status" value="1"/>
</dbReference>
<reference evidence="8 9" key="1">
    <citation type="submission" date="2017-02" db="EMBL/GenBank/DDBJ databases">
        <authorList>
            <person name="Peterson S.W."/>
        </authorList>
    </citation>
    <scope>NUCLEOTIDE SEQUENCE [LARGE SCALE GENOMIC DNA]</scope>
    <source>
        <strain evidence="8 9">ATCC 49788</strain>
    </source>
</reference>
<dbReference type="SUPFAM" id="SSF52833">
    <property type="entry name" value="Thioredoxin-like"/>
    <property type="match status" value="1"/>
</dbReference>
<gene>
    <name evidence="8" type="ORF">SAMN02745130_01234</name>
</gene>
<keyword evidence="2" id="KW-0813">Transport</keyword>
<sequence length="289" mass="32552">MAESPFIFEANTQNFAQLVIQNSRQVPVLVDFFADWCQPCKTLTPVLTKLIDEYRGAFILVKVNTDQNQALAAQLGVRSLPTVKLFKEGKIVDEFMGALPEVEIRKFLNKHRTRPTEPYRQQALMMQEEGDLAGAMNLMEQVLQHEPDFYEAALDYAAMWLASGDVNQAEAMVNQVPANSVEPELIQNLRSEIKLARLKQQSEGQDTSELEQRLADNPQDYAAMIELAKIRVAQGRTEEGLALYLKVMQADRSFGDDAGRQGLIASFDLLGASDPLVKKYRSKMFSLLY</sequence>
<dbReference type="Gene3D" id="3.40.30.10">
    <property type="entry name" value="Glutaredoxin"/>
    <property type="match status" value="1"/>
</dbReference>
<evidence type="ECO:0000256" key="2">
    <source>
        <dbReference type="ARBA" id="ARBA00022448"/>
    </source>
</evidence>
<dbReference type="OrthoDB" id="9790390at2"/>
<keyword evidence="3" id="KW-0249">Electron transport</keyword>
<feature type="domain" description="Thioredoxin" evidence="7">
    <location>
        <begin position="1"/>
        <end position="113"/>
    </location>
</feature>
<evidence type="ECO:0000259" key="7">
    <source>
        <dbReference type="PROSITE" id="PS51352"/>
    </source>
</evidence>
<dbReference type="PRINTS" id="PR00421">
    <property type="entry name" value="THIOREDOXIN"/>
</dbReference>
<keyword evidence="5" id="KW-0676">Redox-active center</keyword>
<dbReference type="Pfam" id="PF14561">
    <property type="entry name" value="TPR_20"/>
    <property type="match status" value="1"/>
</dbReference>
<accession>A0A1T4W8P9</accession>
<dbReference type="Proteomes" id="UP000190460">
    <property type="component" value="Unassembled WGS sequence"/>
</dbReference>
<keyword evidence="4" id="KW-1015">Disulfide bond</keyword>
<comment type="similarity">
    <text evidence="1">Belongs to the thioredoxin family.</text>
</comment>
<dbReference type="PANTHER" id="PTHR45663">
    <property type="entry name" value="GEO12009P1"/>
    <property type="match status" value="1"/>
</dbReference>
<dbReference type="Pfam" id="PF00085">
    <property type="entry name" value="Thioredoxin"/>
    <property type="match status" value="1"/>
</dbReference>
<dbReference type="InterPro" id="IPR011990">
    <property type="entry name" value="TPR-like_helical_dom_sf"/>
</dbReference>
<dbReference type="STRING" id="92487.SAMN02745130_01234"/>
<evidence type="ECO:0000256" key="3">
    <source>
        <dbReference type="ARBA" id="ARBA00022982"/>
    </source>
</evidence>
<dbReference type="InterPro" id="IPR005746">
    <property type="entry name" value="Thioredoxin"/>
</dbReference>
<dbReference type="PROSITE" id="PS51352">
    <property type="entry name" value="THIOREDOXIN_2"/>
    <property type="match status" value="1"/>
</dbReference>
<dbReference type="InterPro" id="IPR013766">
    <property type="entry name" value="Thioredoxin_domain"/>
</dbReference>
<proteinExistence type="inferred from homology"/>
<protein>
    <recommendedName>
        <fullName evidence="6">Thioredoxin</fullName>
    </recommendedName>
</protein>
<dbReference type="Gene3D" id="1.25.40.10">
    <property type="entry name" value="Tetratricopeptide repeat domain"/>
    <property type="match status" value="2"/>
</dbReference>
<evidence type="ECO:0000313" key="9">
    <source>
        <dbReference type="Proteomes" id="UP000190460"/>
    </source>
</evidence>
<dbReference type="RefSeq" id="WP_078921710.1">
    <property type="nucleotide sequence ID" value="NZ_FUYB01000004.1"/>
</dbReference>
<evidence type="ECO:0000256" key="4">
    <source>
        <dbReference type="ARBA" id="ARBA00023157"/>
    </source>
</evidence>
<dbReference type="FunFam" id="3.40.30.10:FF:000001">
    <property type="entry name" value="Thioredoxin"/>
    <property type="match status" value="1"/>
</dbReference>
<dbReference type="InterPro" id="IPR036249">
    <property type="entry name" value="Thioredoxin-like_sf"/>
</dbReference>
<evidence type="ECO:0000256" key="5">
    <source>
        <dbReference type="ARBA" id="ARBA00023284"/>
    </source>
</evidence>
<dbReference type="SUPFAM" id="SSF48452">
    <property type="entry name" value="TPR-like"/>
    <property type="match status" value="1"/>
</dbReference>
<dbReference type="EMBL" id="FUYB01000004">
    <property type="protein sequence ID" value="SKA73499.1"/>
    <property type="molecule type" value="Genomic_DNA"/>
</dbReference>
<evidence type="ECO:0000313" key="8">
    <source>
        <dbReference type="EMBL" id="SKA73499.1"/>
    </source>
</evidence>